<dbReference type="Gene3D" id="2.80.10.50">
    <property type="match status" value="6"/>
</dbReference>
<evidence type="ECO:0000313" key="2">
    <source>
        <dbReference type="EMBL" id="KAH0920046.1"/>
    </source>
</evidence>
<protein>
    <submittedName>
        <fullName evidence="2">Uncharacterized protein</fullName>
    </submittedName>
</protein>
<proteinExistence type="predicted"/>
<keyword evidence="1" id="KW-1133">Transmembrane helix</keyword>
<keyword evidence="1" id="KW-0472">Membrane</keyword>
<dbReference type="PANTHER" id="PTHR33107">
    <property type="entry name" value="KUNITZ TRYPSIN INHIBITOR 2"/>
    <property type="match status" value="1"/>
</dbReference>
<reference evidence="2 3" key="1">
    <citation type="submission" date="2021-05" db="EMBL/GenBank/DDBJ databases">
        <title>Genome Assembly of Synthetic Allotetraploid Brassica napus Reveals Homoeologous Exchanges between Subgenomes.</title>
        <authorList>
            <person name="Davis J.T."/>
        </authorList>
    </citation>
    <scope>NUCLEOTIDE SEQUENCE [LARGE SCALE GENOMIC DNA]</scope>
    <source>
        <strain evidence="3">cv. Da-Ae</strain>
        <tissue evidence="2">Seedling</tissue>
    </source>
</reference>
<gene>
    <name evidence="2" type="ORF">HID58_027706</name>
</gene>
<feature type="transmembrane region" description="Helical" evidence="1">
    <location>
        <begin position="435"/>
        <end position="457"/>
    </location>
</feature>
<keyword evidence="1" id="KW-0812">Transmembrane</keyword>
<feature type="transmembrane region" description="Helical" evidence="1">
    <location>
        <begin position="804"/>
        <end position="826"/>
    </location>
</feature>
<evidence type="ECO:0000313" key="3">
    <source>
        <dbReference type="Proteomes" id="UP000824890"/>
    </source>
</evidence>
<dbReference type="InterPro" id="IPR002160">
    <property type="entry name" value="Prot_inh_Kunz-lg"/>
</dbReference>
<dbReference type="PROSITE" id="PS00283">
    <property type="entry name" value="SOYBEAN_KUNITZ"/>
    <property type="match status" value="5"/>
</dbReference>
<dbReference type="InterPro" id="IPR011065">
    <property type="entry name" value="Kunitz_inhibitor_STI-like_sf"/>
</dbReference>
<name>A0ABQ8CUV5_BRANA</name>
<keyword evidence="3" id="KW-1185">Reference proteome</keyword>
<dbReference type="SUPFAM" id="SSF50386">
    <property type="entry name" value="STI-like"/>
    <property type="match status" value="6"/>
</dbReference>
<comment type="caution">
    <text evidence="2">The sequence shown here is derived from an EMBL/GenBank/DDBJ whole genome shotgun (WGS) entry which is preliminary data.</text>
</comment>
<evidence type="ECO:0000256" key="1">
    <source>
        <dbReference type="SAM" id="Phobius"/>
    </source>
</evidence>
<dbReference type="EMBL" id="JAGKQM010000007">
    <property type="protein sequence ID" value="KAH0920046.1"/>
    <property type="molecule type" value="Genomic_DNA"/>
</dbReference>
<feature type="non-terminal residue" evidence="2">
    <location>
        <position position="1"/>
    </location>
</feature>
<dbReference type="Proteomes" id="UP000824890">
    <property type="component" value="Unassembled WGS sequence"/>
</dbReference>
<dbReference type="Pfam" id="PF00197">
    <property type="entry name" value="Kunitz_legume"/>
    <property type="match status" value="6"/>
</dbReference>
<dbReference type="PANTHER" id="PTHR33107:SF64">
    <property type="entry name" value="(RAPE) HYPOTHETICAL PROTEIN"/>
    <property type="match status" value="1"/>
</dbReference>
<feature type="transmembrane region" description="Helical" evidence="1">
    <location>
        <begin position="199"/>
        <end position="220"/>
    </location>
</feature>
<feature type="transmembrane region" description="Helical" evidence="1">
    <location>
        <begin position="226"/>
        <end position="248"/>
    </location>
</feature>
<organism evidence="2 3">
    <name type="scientific">Brassica napus</name>
    <name type="common">Rape</name>
    <dbReference type="NCBI Taxonomy" id="3708"/>
    <lineage>
        <taxon>Eukaryota</taxon>
        <taxon>Viridiplantae</taxon>
        <taxon>Streptophyta</taxon>
        <taxon>Embryophyta</taxon>
        <taxon>Tracheophyta</taxon>
        <taxon>Spermatophyta</taxon>
        <taxon>Magnoliopsida</taxon>
        <taxon>eudicotyledons</taxon>
        <taxon>Gunneridae</taxon>
        <taxon>Pentapetalae</taxon>
        <taxon>rosids</taxon>
        <taxon>malvids</taxon>
        <taxon>Brassicales</taxon>
        <taxon>Brassicaceae</taxon>
        <taxon>Brassiceae</taxon>
        <taxon>Brassica</taxon>
    </lineage>
</organism>
<feature type="transmembrane region" description="Helical" evidence="1">
    <location>
        <begin position="406"/>
        <end position="429"/>
    </location>
</feature>
<accession>A0ABQ8CUV5</accession>
<dbReference type="PRINTS" id="PR00291">
    <property type="entry name" value="KUNITZINHBTR"/>
</dbReference>
<dbReference type="SMART" id="SM00452">
    <property type="entry name" value="STI"/>
    <property type="match status" value="6"/>
</dbReference>
<dbReference type="CDD" id="cd23366">
    <property type="entry name" value="beta-trefoil_STI_AtTPI-like"/>
    <property type="match status" value="1"/>
</dbReference>
<sequence length="1219" mass="133635">ATANAGPVLDIDGDIIFHGSYYVIPVIRGPEGGGLTLTPRNGNQCPLFIGQERSEVERGIPVKFSNWRSRVGFVPESENLNIKMDIEPTFCAQSTYWWVTSAPSPWRSLFIAVGPKPEAGGEDSSRSFFQIRKTETKLNAYKFAFCRDGNDCIDVGKNVEGGVQGLVVSRPPFATPFEVVFVKATEKQTSSKTIMNPMFYFLLALTAILATTANAGGPVLDIEGNIIFGGSYYVIPVFFGADGGGLTLSPLGNKQCPLYIGQEPSEANMGIPVRFSNWKSRVGFVPESENLKIAMDVKATICVQSTYWWVAVSGMPNVKSLIAAGPKPEPAKDSSKSFFQIKKDGDSSNGYNIVFCPNDKDCIDVGIFVDKDGVRRLALSSTPFPVMFLNSTDETETSFKKTMMKLMFYFLLALTAIFAATANAGGPVLDADGDIIFNGSYYVLPLVWGPAGGGLTLTSGDYKKCPLYIGQDSSEVNMGIPIKFSNWKSKVGFVPESESLSIEMDTKATICGQSTYWWVAAPDMPKMLFVTAGPNPKEHVEDSRRSFFQINKAEDFRIGYKIVFCPQDNYCMDVGIHEDTEACLQCIEKGIRLRPPINMTVFRAPKFKIIFTTANAGGPVLDTDGDFILDGGSYYVLPIFSGGGLTLTPRGGNQCPLHIGQEYSDVNKGIPVKFSNCRSKFGFVLEFVNLNIEMDVKATICFQSTYWWVDECDMAIKKFFIMSGPKPKPGEDSSKSFFQIKKTKYFHNGYTIAFCPNDNDCIDVGIFVDEYGVWRLALSPTPFPVMFVKAIGTETSSKTMMNPVFYFLLALTAVLAATANAAGPIFDTDGDVIFGGSSYYVLPAIWGPTGGGLTLSSLDDKQCPLYIQKEDSEVERGIPVKFSNWKPRVGFVPESENLNIEMDVAATICVQSTYWWVAPSHLPIMTFFIAAGPKPGEDSSRSFFQIKKTGGFHNGYKITFCSGDGGCDDVGIARDANGVGRLAVGSEPFPFVFRKAGETETSPKTISSQEILNNTNTMSPTFYFVLALTAVLATSTNGAVLDIDGDFMFRDSYYVLPVIRGQGGGLSLRGRGGKPCPFDIVQESSEVDQGIPVKFSNWKIKVAFVPESMNLNIQTVVRATICIQSTYWQVGEFDEERKKYFVTAGPQDSGKSFFQIQKSGDDAYKFVVCPPALETGCPRCRNVGIFVDEIGVRRLALTSEPFLVVFKKANVTEISSKTM</sequence>